<evidence type="ECO:0000256" key="1">
    <source>
        <dbReference type="SAM" id="Phobius"/>
    </source>
</evidence>
<dbReference type="EMBL" id="CP007493">
    <property type="protein sequence ID" value="AJB41588.1"/>
    <property type="molecule type" value="Genomic_DNA"/>
</dbReference>
<gene>
    <name evidence="2" type="ORF">TCARB_0528</name>
</gene>
<feature type="transmembrane region" description="Helical" evidence="1">
    <location>
        <begin position="41"/>
        <end position="62"/>
    </location>
</feature>
<feature type="transmembrane region" description="Helical" evidence="1">
    <location>
        <begin position="6"/>
        <end position="29"/>
    </location>
</feature>
<dbReference type="AlphaFoldDB" id="A0A3G1A667"/>
<organism evidence="2 3">
    <name type="scientific">Thermofilum adornatum 1505</name>
    <dbReference type="NCBI Taxonomy" id="697581"/>
    <lineage>
        <taxon>Archaea</taxon>
        <taxon>Thermoproteota</taxon>
        <taxon>Thermoprotei</taxon>
        <taxon>Thermofilales</taxon>
        <taxon>Thermofilaceae</taxon>
        <taxon>Thermofilum</taxon>
    </lineage>
</organism>
<keyword evidence="1" id="KW-1133">Transmembrane helix</keyword>
<evidence type="ECO:0000313" key="2">
    <source>
        <dbReference type="EMBL" id="AJB41588.1"/>
    </source>
</evidence>
<dbReference type="Proteomes" id="UP000266720">
    <property type="component" value="Chromosome"/>
</dbReference>
<proteinExistence type="predicted"/>
<reference evidence="3" key="1">
    <citation type="book" date="2010" name="EXTREMOPHILES" publisher="0:0-0">
        <title>Complete genome sequences of ten hyperthermophilic archaea reveal their metabolic capabilities and possible ecological roles.</title>
        <editorList>
            <person name="?"/>
        </editorList>
        <authorList>
            <person name="Ravin N.V."/>
            <person name="Mardanov A.V."/>
            <person name="Bonch-Osmolovskaya E.A."/>
            <person name="Skryabin K.G."/>
        </authorList>
    </citation>
    <scope>NUCLEOTIDE SEQUENCE [LARGE SCALE GENOMIC DNA]</scope>
    <source>
        <strain evidence="3">1505</strain>
    </source>
</reference>
<sequence>MPREVLLALWGAVKTAVSMLLWLAFPIILQTIAPRYISMPSLSLVLFFTYVSAVTGAIASILKPTAFKPLVSMIPRILGFLLIASTGTNISIDVQGTSIYLDLSPIFYLLLFLFVLLPTLLEAILTFTWWLEKS</sequence>
<dbReference type="KEGG" id="tcb:TCARB_0528"/>
<name>A0A3G1A667_9CREN</name>
<keyword evidence="1" id="KW-0472">Membrane</keyword>
<feature type="transmembrane region" description="Helical" evidence="1">
    <location>
        <begin position="74"/>
        <end position="94"/>
    </location>
</feature>
<accession>A0A3G1A667</accession>
<dbReference type="GeneID" id="16574090"/>
<keyword evidence="1" id="KW-0812">Transmembrane</keyword>
<dbReference type="GeneID" id="25405979"/>
<dbReference type="RefSeq" id="WP_020963091.1">
    <property type="nucleotide sequence ID" value="NZ_CP007493.1"/>
</dbReference>
<evidence type="ECO:0000313" key="3">
    <source>
        <dbReference type="Proteomes" id="UP000266720"/>
    </source>
</evidence>
<dbReference type="STRING" id="697581.TCARB_0528"/>
<feature type="transmembrane region" description="Helical" evidence="1">
    <location>
        <begin position="106"/>
        <end position="131"/>
    </location>
</feature>
<protein>
    <submittedName>
        <fullName evidence="2">Uncharacterized protein</fullName>
    </submittedName>
</protein>